<feature type="compositionally biased region" description="Low complexity" evidence="1">
    <location>
        <begin position="69"/>
        <end position="79"/>
    </location>
</feature>
<dbReference type="Gene3D" id="3.40.30.10">
    <property type="entry name" value="Glutaredoxin"/>
    <property type="match status" value="1"/>
</dbReference>
<comment type="caution">
    <text evidence="3">The sequence shown here is derived from an EMBL/GenBank/DDBJ whole genome shotgun (WGS) entry which is preliminary data.</text>
</comment>
<feature type="region of interest" description="Disordered" evidence="1">
    <location>
        <begin position="1"/>
        <end position="34"/>
    </location>
</feature>
<reference evidence="3" key="1">
    <citation type="journal article" date="2023" name="bioRxiv">
        <title>Improved chromosome-level genome assembly for marigold (Tagetes erecta).</title>
        <authorList>
            <person name="Jiang F."/>
            <person name="Yuan L."/>
            <person name="Wang S."/>
            <person name="Wang H."/>
            <person name="Xu D."/>
            <person name="Wang A."/>
            <person name="Fan W."/>
        </authorList>
    </citation>
    <scope>NUCLEOTIDE SEQUENCE</scope>
    <source>
        <strain evidence="3">WSJ</strain>
        <tissue evidence="3">Leaf</tissue>
    </source>
</reference>
<dbReference type="Proteomes" id="UP001229421">
    <property type="component" value="Unassembled WGS sequence"/>
</dbReference>
<name>A0AAD8KPR6_TARER</name>
<organism evidence="3 4">
    <name type="scientific">Tagetes erecta</name>
    <name type="common">African marigold</name>
    <dbReference type="NCBI Taxonomy" id="13708"/>
    <lineage>
        <taxon>Eukaryota</taxon>
        <taxon>Viridiplantae</taxon>
        <taxon>Streptophyta</taxon>
        <taxon>Embryophyta</taxon>
        <taxon>Tracheophyta</taxon>
        <taxon>Spermatophyta</taxon>
        <taxon>Magnoliopsida</taxon>
        <taxon>eudicotyledons</taxon>
        <taxon>Gunneridae</taxon>
        <taxon>Pentapetalae</taxon>
        <taxon>asterids</taxon>
        <taxon>campanulids</taxon>
        <taxon>Asterales</taxon>
        <taxon>Asteraceae</taxon>
        <taxon>Asteroideae</taxon>
        <taxon>Heliantheae alliance</taxon>
        <taxon>Tageteae</taxon>
        <taxon>Tagetes</taxon>
    </lineage>
</organism>
<dbReference type="PANTHER" id="PTHR45669">
    <property type="entry name" value="GLUTAREDOXIN DOMAIN-CONTAINING CYSTEINE-RICH PROTEIN CG12206-RELATED"/>
    <property type="match status" value="1"/>
</dbReference>
<dbReference type="AlphaFoldDB" id="A0AAD8KPR6"/>
<dbReference type="EMBL" id="JAUHHV010000004">
    <property type="protein sequence ID" value="KAK1427070.1"/>
    <property type="molecule type" value="Genomic_DNA"/>
</dbReference>
<dbReference type="PROSITE" id="PS51354">
    <property type="entry name" value="GLUTAREDOXIN_2"/>
    <property type="match status" value="1"/>
</dbReference>
<dbReference type="PANTHER" id="PTHR45669:SF18">
    <property type="entry name" value="GLUTAREDOXIN FAMILY PROTEIN"/>
    <property type="match status" value="1"/>
</dbReference>
<dbReference type="Pfam" id="PF23733">
    <property type="entry name" value="GRXCR1-2_C"/>
    <property type="match status" value="1"/>
</dbReference>
<evidence type="ECO:0000256" key="1">
    <source>
        <dbReference type="SAM" id="MobiDB-lite"/>
    </source>
</evidence>
<feature type="region of interest" description="Disordered" evidence="1">
    <location>
        <begin position="50"/>
        <end position="79"/>
    </location>
</feature>
<feature type="domain" description="Glutaredoxin" evidence="2">
    <location>
        <begin position="255"/>
        <end position="321"/>
    </location>
</feature>
<feature type="compositionally biased region" description="Low complexity" evidence="1">
    <location>
        <begin position="1"/>
        <end position="19"/>
    </location>
</feature>
<sequence length="399" mass="44357">MGCSTSRSSPPFHFTTTTTLKHHNHPPSNSTNSSPHHFCSPFSDYCHNSSSSSSSSSQTTPVSRTMSMPTPLIHHPPLHTGDSNHFVSLTSTTYGSIIITTTTTTDTTKTFQDHPLSSPDSVINTWELMEGLDDQEFDGIIVEHYSINPCSYKGKQISCVYQSADCSENKQTYPVNAAYSKAIGMVSAVDHLEIKPLWKHLFEEALLSKKESNLVSSYNTQLSSSQLDQHEPKLSSEHESKGVCCCLSGCEDRIVLYYTTLRGIRKTFEDCCETRLILKGFRVWIDERDVSMDSNDLKEVQSVFKGKGFTLPQVFVRGEHIGGADEIKRLNEEGKLGSFMKGFPFIDPGFVCDQCGDVRFVPCPNCSGSRKVFVEDEGQSIRCDRCNENGLIRCVTCCS</sequence>
<dbReference type="SUPFAM" id="SSF52833">
    <property type="entry name" value="Thioredoxin-like"/>
    <property type="match status" value="1"/>
</dbReference>
<proteinExistence type="predicted"/>
<dbReference type="Pfam" id="PF00462">
    <property type="entry name" value="Glutaredoxin"/>
    <property type="match status" value="1"/>
</dbReference>
<accession>A0AAD8KPR6</accession>
<evidence type="ECO:0000313" key="3">
    <source>
        <dbReference type="EMBL" id="KAK1427070.1"/>
    </source>
</evidence>
<keyword evidence="4" id="KW-1185">Reference proteome</keyword>
<feature type="compositionally biased region" description="Polar residues" evidence="1">
    <location>
        <begin position="58"/>
        <end position="68"/>
    </location>
</feature>
<dbReference type="CDD" id="cd03031">
    <property type="entry name" value="GRX_GRX_like"/>
    <property type="match status" value="1"/>
</dbReference>
<dbReference type="InterPro" id="IPR036249">
    <property type="entry name" value="Thioredoxin-like_sf"/>
</dbReference>
<protein>
    <recommendedName>
        <fullName evidence="2">Glutaredoxin domain-containing protein</fullName>
    </recommendedName>
</protein>
<dbReference type="InterPro" id="IPR002109">
    <property type="entry name" value="Glutaredoxin"/>
</dbReference>
<evidence type="ECO:0000259" key="2">
    <source>
        <dbReference type="Pfam" id="PF00462"/>
    </source>
</evidence>
<gene>
    <name evidence="3" type="ORF">QVD17_15753</name>
</gene>
<evidence type="ECO:0000313" key="4">
    <source>
        <dbReference type="Proteomes" id="UP001229421"/>
    </source>
</evidence>